<sequence length="173" mass="19500">MFIRLVSVFIFIVTTVAPLSVYAKELNNDEKYLSINISPVCNNEGQFKIVFTNVSSGKIYIEKWMVDPELFEPVETGLLLFDSANKVGVELSSTKMFKHTSDFAVLTSGESVEHIVNVNNHLDGIYLDRTLTYEVGYDVGSDIILEDGRKIAVRLNTWLSQKSLVIEPSCWVQ</sequence>
<name>A0AAJ1BGH2_9GAMM</name>
<dbReference type="EMBL" id="JAKUDL010000002">
    <property type="protein sequence ID" value="MCH4294210.1"/>
    <property type="molecule type" value="Genomic_DNA"/>
</dbReference>
<dbReference type="RefSeq" id="WP_240590601.1">
    <property type="nucleotide sequence ID" value="NZ_JAKUDL010000002.1"/>
</dbReference>
<proteinExistence type="predicted"/>
<gene>
    <name evidence="1" type="ORF">MJ923_07815</name>
</gene>
<evidence type="ECO:0000313" key="1">
    <source>
        <dbReference type="EMBL" id="MCH4294210.1"/>
    </source>
</evidence>
<dbReference type="AlphaFoldDB" id="A0AAJ1BGH2"/>
<reference evidence="1 2" key="1">
    <citation type="submission" date="2022-02" db="EMBL/GenBank/DDBJ databases">
        <title>The genome sequence of Shewanella sp. 3B26.</title>
        <authorList>
            <person name="Du J."/>
        </authorList>
    </citation>
    <scope>NUCLEOTIDE SEQUENCE [LARGE SCALE GENOMIC DNA]</scope>
    <source>
        <strain evidence="1 2">3B26</strain>
    </source>
</reference>
<dbReference type="Proteomes" id="UP001297581">
    <property type="component" value="Unassembled WGS sequence"/>
</dbReference>
<keyword evidence="2" id="KW-1185">Reference proteome</keyword>
<evidence type="ECO:0000313" key="2">
    <source>
        <dbReference type="Proteomes" id="UP001297581"/>
    </source>
</evidence>
<protein>
    <submittedName>
        <fullName evidence="1">Uncharacterized protein</fullName>
    </submittedName>
</protein>
<organism evidence="1 2">
    <name type="scientific">Shewanella zhuhaiensis</name>
    <dbReference type="NCBI Taxonomy" id="2919576"/>
    <lineage>
        <taxon>Bacteria</taxon>
        <taxon>Pseudomonadati</taxon>
        <taxon>Pseudomonadota</taxon>
        <taxon>Gammaproteobacteria</taxon>
        <taxon>Alteromonadales</taxon>
        <taxon>Shewanellaceae</taxon>
        <taxon>Shewanella</taxon>
    </lineage>
</organism>
<accession>A0AAJ1BGH2</accession>
<comment type="caution">
    <text evidence="1">The sequence shown here is derived from an EMBL/GenBank/DDBJ whole genome shotgun (WGS) entry which is preliminary data.</text>
</comment>